<dbReference type="AlphaFoldDB" id="A0A098LBI4"/>
<dbReference type="Proteomes" id="UP000030185">
    <property type="component" value="Unassembled WGS sequence"/>
</dbReference>
<dbReference type="EMBL" id="BBLT01000002">
    <property type="protein sequence ID" value="GAL84251.1"/>
    <property type="molecule type" value="Genomic_DNA"/>
</dbReference>
<dbReference type="eggNOG" id="ENOG5030MBZ">
    <property type="taxonomic scope" value="Bacteria"/>
</dbReference>
<comment type="caution">
    <text evidence="1">The sequence shown here is derived from an EMBL/GenBank/DDBJ whole genome shotgun (WGS) entry which is preliminary data.</text>
</comment>
<sequence>MANCKYCNDPSGTYELCREHYYDSKEGTIDKCKCGQYKDSEYEFCIECFKKNKNGSSSERKKVKVNDNSIKGRLAEAIVEEMFLALGYRVFRFGMENTVPGFSDRYLPKTGDVANQVRKMPDFIIVKESMIAFIEVKYRTSGEFDFNEYYESRGKYPYPNAYFILVTPKHIKIQKAEKLEAGEKFQYLGNHKDFETDKDIILQYIEFCKKFFGQC</sequence>
<gene>
    <name evidence="1" type="ORF">MYP_1479</name>
</gene>
<reference evidence="1 2" key="1">
    <citation type="submission" date="2014-09" db="EMBL/GenBank/DDBJ databases">
        <title>Sporocytophaga myxococcoides PG-01 genome sequencing.</title>
        <authorList>
            <person name="Liu L."/>
            <person name="Gao P.J."/>
            <person name="Chen G.J."/>
            <person name="Wang L.S."/>
        </authorList>
    </citation>
    <scope>NUCLEOTIDE SEQUENCE [LARGE SCALE GENOMIC DNA]</scope>
    <source>
        <strain evidence="1 2">PG-01</strain>
    </source>
</reference>
<accession>A0A098LBI4</accession>
<organism evidence="1 2">
    <name type="scientific">Sporocytophaga myxococcoides</name>
    <dbReference type="NCBI Taxonomy" id="153721"/>
    <lineage>
        <taxon>Bacteria</taxon>
        <taxon>Pseudomonadati</taxon>
        <taxon>Bacteroidota</taxon>
        <taxon>Cytophagia</taxon>
        <taxon>Cytophagales</taxon>
        <taxon>Cytophagaceae</taxon>
        <taxon>Sporocytophaga</taxon>
    </lineage>
</organism>
<name>A0A098LBI4_9BACT</name>
<evidence type="ECO:0000313" key="2">
    <source>
        <dbReference type="Proteomes" id="UP000030185"/>
    </source>
</evidence>
<proteinExistence type="predicted"/>
<dbReference type="RefSeq" id="WP_052430005.1">
    <property type="nucleotide sequence ID" value="NZ_BBLT01000002.1"/>
</dbReference>
<dbReference type="OrthoDB" id="978068at2"/>
<protein>
    <submittedName>
        <fullName evidence="1">Uncharacterized protein</fullName>
    </submittedName>
</protein>
<evidence type="ECO:0000313" key="1">
    <source>
        <dbReference type="EMBL" id="GAL84251.1"/>
    </source>
</evidence>
<keyword evidence="2" id="KW-1185">Reference proteome</keyword>